<protein>
    <submittedName>
        <fullName evidence="1">Uncharacterized protein</fullName>
    </submittedName>
</protein>
<sequence length="611" mass="64576">MFKVVNAAGIIIDWLFKHKTTHENAGVDEINLASLTGLKAEFVEVEELSTATYDDVQDYMNFFGDRTLLSGGGITDNSDGTATVAAGTAWVKVTDSDTAIGKFFDFSADANVSLTDQLTNFVYLDYNGGTPQIVVTTTSIITHGFKEDHIHIATIFRDGTVLHFHEEDTIGIERINIVDMRLLEMHDADRASGLVTSDAGSLALSVTTGVIYEGLSRHTTTANGSTWSTWHYNFTGGVWVEVTGQSTVSNTQYNNIASGTGLANLTSNRYAVHWVYCDIDGSNMFLVYGQGNYTINQAEEAGIPASLPDIALHYGVLIAKIIVQEGQTSLEILLPWTTTFHSSGATNHSNLANLSADDHTQYLLADGTRALSGAWDMGSQNLTNVNIDSGTIDGVTITQPNLNEAVALTATATELNALTDDSMADALHRHSELSASDGSPDQALVVDAAGQVGIGAASPAAKLEVAGTEIRVRTSTTPKLSLWTDGADVGCRNWVLRISHIAFGDFNIVQSNAKGGNPITAGTSRLYIGATGNVGIGVTDPDTKLEILNAGDQLKLSFDGADDAVFAVDTNGILTITPSGAAVDFASKNLTGLGTLSAFTLGGTMDANSQA</sequence>
<proteinExistence type="predicted"/>
<accession>A0A0F9L076</accession>
<organism evidence="1">
    <name type="scientific">marine sediment metagenome</name>
    <dbReference type="NCBI Taxonomy" id="412755"/>
    <lineage>
        <taxon>unclassified sequences</taxon>
        <taxon>metagenomes</taxon>
        <taxon>ecological metagenomes</taxon>
    </lineage>
</organism>
<comment type="caution">
    <text evidence="1">The sequence shown here is derived from an EMBL/GenBank/DDBJ whole genome shotgun (WGS) entry which is preliminary data.</text>
</comment>
<feature type="non-terminal residue" evidence="1">
    <location>
        <position position="611"/>
    </location>
</feature>
<evidence type="ECO:0000313" key="1">
    <source>
        <dbReference type="EMBL" id="KKM27588.1"/>
    </source>
</evidence>
<gene>
    <name evidence="1" type="ORF">LCGC14_1573250</name>
</gene>
<name>A0A0F9L076_9ZZZZ</name>
<reference evidence="1" key="1">
    <citation type="journal article" date="2015" name="Nature">
        <title>Complex archaea that bridge the gap between prokaryotes and eukaryotes.</title>
        <authorList>
            <person name="Spang A."/>
            <person name="Saw J.H."/>
            <person name="Jorgensen S.L."/>
            <person name="Zaremba-Niedzwiedzka K."/>
            <person name="Martijn J."/>
            <person name="Lind A.E."/>
            <person name="van Eijk R."/>
            <person name="Schleper C."/>
            <person name="Guy L."/>
            <person name="Ettema T.J."/>
        </authorList>
    </citation>
    <scope>NUCLEOTIDE SEQUENCE</scope>
</reference>
<dbReference type="EMBL" id="LAZR01012293">
    <property type="protein sequence ID" value="KKM27588.1"/>
    <property type="molecule type" value="Genomic_DNA"/>
</dbReference>
<dbReference type="AlphaFoldDB" id="A0A0F9L076"/>